<dbReference type="PROSITE" id="PS00455">
    <property type="entry name" value="AMP_BINDING"/>
    <property type="match status" value="1"/>
</dbReference>
<dbReference type="Gene3D" id="3.30.300.30">
    <property type="match status" value="1"/>
</dbReference>
<dbReference type="AlphaFoldDB" id="A0A1A9GID1"/>
<dbReference type="GO" id="GO:0031956">
    <property type="term" value="F:medium-chain fatty acid-CoA ligase activity"/>
    <property type="evidence" value="ECO:0007669"/>
    <property type="project" value="TreeGrafter"/>
</dbReference>
<dbReference type="RefSeq" id="WP_068106757.1">
    <property type="nucleotide sequence ID" value="NZ_CP015079.1"/>
</dbReference>
<organism evidence="6 7">
    <name type="scientific">Nocardioides dokdonensis FR1436</name>
    <dbReference type="NCBI Taxonomy" id="1300347"/>
    <lineage>
        <taxon>Bacteria</taxon>
        <taxon>Bacillati</taxon>
        <taxon>Actinomycetota</taxon>
        <taxon>Actinomycetes</taxon>
        <taxon>Propionibacteriales</taxon>
        <taxon>Nocardioidaceae</taxon>
        <taxon>Nocardioides</taxon>
    </lineage>
</organism>
<evidence type="ECO:0000259" key="4">
    <source>
        <dbReference type="Pfam" id="PF00501"/>
    </source>
</evidence>
<dbReference type="PATRIC" id="fig|1300347.3.peg.815"/>
<sequence>MDEGTTQERPGADADGGDERPGDLSDLVVVAASETPDKLALVEADGRSVTWVELEAEVARLAHGLSSVGVVAGYRVVMVLENTIEFVTTYLAVLRVHGVAVPVNPRSTVGEMVRILADSGARLVVADASALGTVRAAIAALEAAHAGTGATEEVAEHLPEDLLVRAAHPRLVVVGGDAAPGEWSYAALRGVETTVEVPRVRDPERLAVLLYTSGTSGHPRAAMLSHRALLANIDQVGSVRPAMMHGDDVVLGVLPLFHVYGLNAVLGSVLRHRAKLVLVRDHDPETILDVVDDEACSVLPLAPPVFRHWRDDDSLAERLGPVRVILSGSAPLDPDAVARFTASTGLPVHQGYGLTEAAPVVTSTLDGDDDPTPGSVGRALPGIEIRLVEESGQVPEPGDPGEIRIRGANLFSGYWPDGADGPDAEGWWSTGDVGLLDPRGELFLVDRVKELVIVSGFNVYPTEVEDVIREVAGVREAAVIGVADQDTGEAVVAYVVAPETDPTEVAAEVRAWCEERLARFKVPSRIEVVDSLPVTGTGKVRKGSLRAQERRRMLELLA</sequence>
<dbReference type="SUPFAM" id="SSF56801">
    <property type="entry name" value="Acetyl-CoA synthetase-like"/>
    <property type="match status" value="1"/>
</dbReference>
<dbReference type="GO" id="GO:0004467">
    <property type="term" value="F:long-chain fatty acid-CoA ligase activity"/>
    <property type="evidence" value="ECO:0007669"/>
    <property type="project" value="UniProtKB-EC"/>
</dbReference>
<reference evidence="6 7" key="1">
    <citation type="submission" date="2016-03" db="EMBL/GenBank/DDBJ databases">
        <title>Complete genome sequence of a soil Actinobacterium, Nocardioides dokdonensis FR1436.</title>
        <authorList>
            <person name="Kwon S.-K."/>
            <person name="Kim K."/>
            <person name="Kim J.F."/>
        </authorList>
    </citation>
    <scope>NUCLEOTIDE SEQUENCE [LARGE SCALE GENOMIC DNA]</scope>
    <source>
        <strain evidence="6 7">FR1436</strain>
    </source>
</reference>
<comment type="similarity">
    <text evidence="1">Belongs to the ATP-dependent AMP-binding enzyme family.</text>
</comment>
<dbReference type="InterPro" id="IPR025110">
    <property type="entry name" value="AMP-bd_C"/>
</dbReference>
<dbReference type="InterPro" id="IPR000873">
    <property type="entry name" value="AMP-dep_synth/lig_dom"/>
</dbReference>
<dbReference type="OrthoDB" id="9803968at2"/>
<evidence type="ECO:0000256" key="3">
    <source>
        <dbReference type="SAM" id="MobiDB-lite"/>
    </source>
</evidence>
<dbReference type="InterPro" id="IPR045851">
    <property type="entry name" value="AMP-bd_C_sf"/>
</dbReference>
<dbReference type="Gene3D" id="3.40.50.12780">
    <property type="entry name" value="N-terminal domain of ligase-like"/>
    <property type="match status" value="1"/>
</dbReference>
<dbReference type="STRING" id="1300347.I601_0815"/>
<evidence type="ECO:0000256" key="2">
    <source>
        <dbReference type="ARBA" id="ARBA00022598"/>
    </source>
</evidence>
<protein>
    <submittedName>
        <fullName evidence="6">Long-chain-fatty-acid--CoA ligase</fullName>
        <ecNumber evidence="6">6.2.1.3</ecNumber>
    </submittedName>
</protein>
<dbReference type="PANTHER" id="PTHR43201">
    <property type="entry name" value="ACYL-COA SYNTHETASE"/>
    <property type="match status" value="1"/>
</dbReference>
<evidence type="ECO:0000259" key="5">
    <source>
        <dbReference type="Pfam" id="PF13193"/>
    </source>
</evidence>
<gene>
    <name evidence="6" type="primary">lcfB_2</name>
    <name evidence="6" type="ORF">I601_0815</name>
</gene>
<keyword evidence="7" id="KW-1185">Reference proteome</keyword>
<keyword evidence="2 6" id="KW-0436">Ligase</keyword>
<proteinExistence type="inferred from homology"/>
<dbReference type="InterPro" id="IPR042099">
    <property type="entry name" value="ANL_N_sf"/>
</dbReference>
<dbReference type="PANTHER" id="PTHR43201:SF5">
    <property type="entry name" value="MEDIUM-CHAIN ACYL-COA LIGASE ACSF2, MITOCHONDRIAL"/>
    <property type="match status" value="1"/>
</dbReference>
<evidence type="ECO:0000313" key="6">
    <source>
        <dbReference type="EMBL" id="ANH37261.1"/>
    </source>
</evidence>
<dbReference type="KEGG" id="ndk:I601_0815"/>
<accession>A0A1A9GID1</accession>
<feature type="domain" description="AMP-dependent synthetase/ligase" evidence="4">
    <location>
        <begin position="31"/>
        <end position="415"/>
    </location>
</feature>
<feature type="domain" description="AMP-binding enzyme C-terminal" evidence="5">
    <location>
        <begin position="463"/>
        <end position="539"/>
    </location>
</feature>
<dbReference type="Pfam" id="PF13193">
    <property type="entry name" value="AMP-binding_C"/>
    <property type="match status" value="1"/>
</dbReference>
<evidence type="ECO:0000313" key="7">
    <source>
        <dbReference type="Proteomes" id="UP000077868"/>
    </source>
</evidence>
<dbReference type="Pfam" id="PF00501">
    <property type="entry name" value="AMP-binding"/>
    <property type="match status" value="1"/>
</dbReference>
<dbReference type="InterPro" id="IPR020845">
    <property type="entry name" value="AMP-binding_CS"/>
</dbReference>
<dbReference type="EC" id="6.2.1.3" evidence="6"/>
<feature type="region of interest" description="Disordered" evidence="3">
    <location>
        <begin position="1"/>
        <end position="23"/>
    </location>
</feature>
<dbReference type="Proteomes" id="UP000077868">
    <property type="component" value="Chromosome"/>
</dbReference>
<name>A0A1A9GID1_9ACTN</name>
<dbReference type="EMBL" id="CP015079">
    <property type="protein sequence ID" value="ANH37261.1"/>
    <property type="molecule type" value="Genomic_DNA"/>
</dbReference>
<evidence type="ECO:0000256" key="1">
    <source>
        <dbReference type="ARBA" id="ARBA00006432"/>
    </source>
</evidence>